<name>A0A4U9WHP3_SERFO</name>
<gene>
    <name evidence="1" type="ORF">NCTC12965_07841</name>
</gene>
<sequence>MSLPTNVFIWQNVFGGSSSVTTCGSTNGIACSNLDFINSLVCYSTSDPHLWGLPGTVVVVEWLWR</sequence>
<dbReference type="EMBL" id="CABEEZ010000155">
    <property type="protein sequence ID" value="VTR58895.1"/>
    <property type="molecule type" value="Genomic_DNA"/>
</dbReference>
<dbReference type="AlphaFoldDB" id="A0A4U9WHP3"/>
<reference evidence="1" key="1">
    <citation type="submission" date="2019-05" db="EMBL/GenBank/DDBJ databases">
        <authorList>
            <consortium name="Pathogen Informatics"/>
        </authorList>
    </citation>
    <scope>NUCLEOTIDE SEQUENCE [LARGE SCALE GENOMIC DNA]</scope>
    <source>
        <strain evidence="1">NCTC12965</strain>
    </source>
</reference>
<organism evidence="1">
    <name type="scientific">Serratia fonticola</name>
    <dbReference type="NCBI Taxonomy" id="47917"/>
    <lineage>
        <taxon>Bacteria</taxon>
        <taxon>Pseudomonadati</taxon>
        <taxon>Pseudomonadota</taxon>
        <taxon>Gammaproteobacteria</taxon>
        <taxon>Enterobacterales</taxon>
        <taxon>Yersiniaceae</taxon>
        <taxon>Serratia</taxon>
    </lineage>
</organism>
<accession>A0A4U9WHP3</accession>
<protein>
    <submittedName>
        <fullName evidence="1">Uncharacterized protein</fullName>
    </submittedName>
</protein>
<proteinExistence type="predicted"/>
<evidence type="ECO:0000313" key="1">
    <source>
        <dbReference type="EMBL" id="VTR58895.1"/>
    </source>
</evidence>